<dbReference type="EMBL" id="MZ443777">
    <property type="protein sequence ID" value="QZE57614.1"/>
    <property type="molecule type" value="Genomic_DNA"/>
</dbReference>
<proteinExistence type="predicted"/>
<keyword evidence="2" id="KW-1185">Reference proteome</keyword>
<protein>
    <submittedName>
        <fullName evidence="1">Uncharacterized protein</fullName>
    </submittedName>
</protein>
<dbReference type="Proteomes" id="UP000827911">
    <property type="component" value="Segment"/>
</dbReference>
<gene>
    <name evidence="1" type="ORF">pEaSNUABM17_00068</name>
</gene>
<evidence type="ECO:0000313" key="1">
    <source>
        <dbReference type="EMBL" id="QZE57614.1"/>
    </source>
</evidence>
<reference evidence="1 2" key="1">
    <citation type="submission" date="2021-06" db="EMBL/GenBank/DDBJ databases">
        <title>Complete genome sequence of Erwinia phage pEa_SNUABM_17.</title>
        <authorList>
            <person name="Kim S.G."/>
            <person name="Park S.C."/>
        </authorList>
    </citation>
    <scope>NUCLEOTIDE SEQUENCE [LARGE SCALE GENOMIC DNA]</scope>
</reference>
<sequence length="117" mass="13200">MLKDWLITTETVVHTLTVDLKEGTAVGVVETIYYGPKRLGKRLIHSTSIACMCHDIYRRHLTWTEANSMSDLLPKYNTAKSLSRRLRTELNKLVAEGKVHGESISGNQHRQPVAGQQ</sequence>
<accession>A0AAE7XJK8</accession>
<organism evidence="1 2">
    <name type="scientific">Erwinia phage pEa_SNUABM_17</name>
    <dbReference type="NCBI Taxonomy" id="2869545"/>
    <lineage>
        <taxon>Viruses</taxon>
        <taxon>Duplodnaviria</taxon>
        <taxon>Heunggongvirae</taxon>
        <taxon>Uroviricota</taxon>
        <taxon>Caudoviricetes</taxon>
        <taxon>Alexandravirus</taxon>
        <taxon>Alexandravirus SNUABM17</taxon>
    </lineage>
</organism>
<evidence type="ECO:0000313" key="2">
    <source>
        <dbReference type="Proteomes" id="UP000827911"/>
    </source>
</evidence>
<name>A0AAE7XJK8_9CAUD</name>